<organism evidence="2 3">
    <name type="scientific">Streptomyces lonegramiae</name>
    <dbReference type="NCBI Taxonomy" id="3075524"/>
    <lineage>
        <taxon>Bacteria</taxon>
        <taxon>Bacillati</taxon>
        <taxon>Actinomycetota</taxon>
        <taxon>Actinomycetes</taxon>
        <taxon>Kitasatosporales</taxon>
        <taxon>Streptomycetaceae</taxon>
        <taxon>Streptomyces</taxon>
    </lineage>
</organism>
<evidence type="ECO:0000313" key="2">
    <source>
        <dbReference type="EMBL" id="MDT0547705.1"/>
    </source>
</evidence>
<evidence type="ECO:0000313" key="3">
    <source>
        <dbReference type="Proteomes" id="UP001180754"/>
    </source>
</evidence>
<comment type="caution">
    <text evidence="2">The sequence shown here is derived from an EMBL/GenBank/DDBJ whole genome shotgun (WGS) entry which is preliminary data.</text>
</comment>
<sequence>MGILPRFDGEKPKKSKTKHKRKVSVEVVARRAVEKLTLPKPVIRTSPDEDDVQVVGVPTWMWVQRSTWLPVTQTAEVPGLRVTATASPRKAVWSMGEGGAVTCTGPGTPYSGKFRPEEPSPDCGYTYRMSSLAELGRVFAVSVRVTWDVEWRGGGRGGRVPGLVIAAERAIEVDEVQAVVVR</sequence>
<evidence type="ECO:0000256" key="1">
    <source>
        <dbReference type="SAM" id="MobiDB-lite"/>
    </source>
</evidence>
<dbReference type="EMBL" id="JAVRFD010000021">
    <property type="protein sequence ID" value="MDT0547705.1"/>
    <property type="molecule type" value="Genomic_DNA"/>
</dbReference>
<feature type="compositionally biased region" description="Basic residues" evidence="1">
    <location>
        <begin position="13"/>
        <end position="22"/>
    </location>
</feature>
<feature type="region of interest" description="Disordered" evidence="1">
    <location>
        <begin position="1"/>
        <end position="23"/>
    </location>
</feature>
<name>A0ABU2XRL3_9ACTN</name>
<reference evidence="2" key="1">
    <citation type="submission" date="2024-05" db="EMBL/GenBank/DDBJ databases">
        <title>30 novel species of actinomycetes from the DSMZ collection.</title>
        <authorList>
            <person name="Nouioui I."/>
        </authorList>
    </citation>
    <scope>NUCLEOTIDE SEQUENCE</scope>
    <source>
        <strain evidence="2">DSM 41529</strain>
    </source>
</reference>
<keyword evidence="3" id="KW-1185">Reference proteome</keyword>
<dbReference type="RefSeq" id="WP_311728228.1">
    <property type="nucleotide sequence ID" value="NZ_JAVRFD010000021.1"/>
</dbReference>
<evidence type="ECO:0008006" key="4">
    <source>
        <dbReference type="Google" id="ProtNLM"/>
    </source>
</evidence>
<proteinExistence type="predicted"/>
<accession>A0ABU2XRL3</accession>
<dbReference type="Proteomes" id="UP001180754">
    <property type="component" value="Unassembled WGS sequence"/>
</dbReference>
<gene>
    <name evidence="2" type="ORF">RND15_34185</name>
</gene>
<protein>
    <recommendedName>
        <fullName evidence="4">ATP/GTP-binding protein</fullName>
    </recommendedName>
</protein>